<dbReference type="PANTHER" id="PTHR43166:SF35">
    <property type="entry name" value="L-CYSTINE IMPORT ATP-BINDING PROTEIN TCYN"/>
    <property type="match status" value="1"/>
</dbReference>
<keyword evidence="6" id="KW-0472">Membrane</keyword>
<dbReference type="PIRSF" id="PIRSF039085">
    <property type="entry name" value="ABC_ATPase_HisP"/>
    <property type="match status" value="1"/>
</dbReference>
<dbReference type="PROSITE" id="PS00211">
    <property type="entry name" value="ABC_TRANSPORTER_1"/>
    <property type="match status" value="1"/>
</dbReference>
<evidence type="ECO:0000259" key="7">
    <source>
        <dbReference type="PROSITE" id="PS50893"/>
    </source>
</evidence>
<evidence type="ECO:0000256" key="2">
    <source>
        <dbReference type="ARBA" id="ARBA00022448"/>
    </source>
</evidence>
<evidence type="ECO:0000313" key="8">
    <source>
        <dbReference type="EMBL" id="RNB60063.1"/>
    </source>
</evidence>
<feature type="domain" description="ABC transporter" evidence="7">
    <location>
        <begin position="2"/>
        <end position="240"/>
    </location>
</feature>
<keyword evidence="4" id="KW-0547">Nucleotide-binding</keyword>
<dbReference type="SUPFAM" id="SSF52540">
    <property type="entry name" value="P-loop containing nucleoside triphosphate hydrolases"/>
    <property type="match status" value="1"/>
</dbReference>
<dbReference type="SMART" id="SM00382">
    <property type="entry name" value="AAA"/>
    <property type="match status" value="1"/>
</dbReference>
<keyword evidence="2" id="KW-0813">Transport</keyword>
<evidence type="ECO:0000313" key="9">
    <source>
        <dbReference type="Proteomes" id="UP000268829"/>
    </source>
</evidence>
<dbReference type="RefSeq" id="WP_122903335.1">
    <property type="nucleotide sequence ID" value="NZ_CP154342.1"/>
</dbReference>
<dbReference type="OrthoDB" id="1679618at2"/>
<dbReference type="EMBL" id="RHHS01000011">
    <property type="protein sequence ID" value="RNB60063.1"/>
    <property type="molecule type" value="Genomic_DNA"/>
</dbReference>
<dbReference type="AlphaFoldDB" id="A0A3M8B9Q2"/>
<dbReference type="PROSITE" id="PS50893">
    <property type="entry name" value="ABC_TRANSPORTER_2"/>
    <property type="match status" value="1"/>
</dbReference>
<dbReference type="InterPro" id="IPR003439">
    <property type="entry name" value="ABC_transporter-like_ATP-bd"/>
</dbReference>
<evidence type="ECO:0000256" key="5">
    <source>
        <dbReference type="ARBA" id="ARBA00022840"/>
    </source>
</evidence>
<name>A0A3M8B9Q2_9BACL</name>
<sequence>MITITDLHKQFHNLHVLKGISLTVEKGKVVVIIGPSGSGKTTLLRCLNALEVPTSGSVQIGDVKLDFSQKVERASISRLRKQTGMVFQSYNLFPHMTAVENVMEGPVTVKKESKESARAKAANLLSKVGLGDKLDHYPAQLSGGQQQRVGIARALAMDPQVMLFDEPTSALDPELVGEVLKVMKELAQEGMTMVVVTHEMGFAREVADEVIFMDQGVIVERDTPASLFASPREERTRQFLQHLKA</sequence>
<evidence type="ECO:0000256" key="6">
    <source>
        <dbReference type="ARBA" id="ARBA00023136"/>
    </source>
</evidence>
<dbReference type="Pfam" id="PF00005">
    <property type="entry name" value="ABC_tran"/>
    <property type="match status" value="1"/>
</dbReference>
<evidence type="ECO:0000256" key="1">
    <source>
        <dbReference type="ARBA" id="ARBA00004202"/>
    </source>
</evidence>
<dbReference type="GO" id="GO:0016887">
    <property type="term" value="F:ATP hydrolysis activity"/>
    <property type="evidence" value="ECO:0007669"/>
    <property type="project" value="InterPro"/>
</dbReference>
<dbReference type="GO" id="GO:0005524">
    <property type="term" value="F:ATP binding"/>
    <property type="evidence" value="ECO:0007669"/>
    <property type="project" value="UniProtKB-KW"/>
</dbReference>
<dbReference type="InterPro" id="IPR030679">
    <property type="entry name" value="ABC_ATPase_HisP-typ"/>
</dbReference>
<reference evidence="8 9" key="1">
    <citation type="submission" date="2018-10" db="EMBL/GenBank/DDBJ databases">
        <title>Phylogenomics of Brevibacillus.</title>
        <authorList>
            <person name="Dunlap C."/>
        </authorList>
    </citation>
    <scope>NUCLEOTIDE SEQUENCE [LARGE SCALE GENOMIC DNA]</scope>
    <source>
        <strain evidence="8 9">DSM 100115</strain>
    </source>
</reference>
<dbReference type="CDD" id="cd03262">
    <property type="entry name" value="ABC_HisP_GlnQ"/>
    <property type="match status" value="1"/>
</dbReference>
<evidence type="ECO:0000256" key="4">
    <source>
        <dbReference type="ARBA" id="ARBA00022741"/>
    </source>
</evidence>
<keyword evidence="5 8" id="KW-0067">ATP-binding</keyword>
<dbReference type="FunFam" id="3.40.50.300:FF:000020">
    <property type="entry name" value="Amino acid ABC transporter ATP-binding component"/>
    <property type="match status" value="1"/>
</dbReference>
<dbReference type="Proteomes" id="UP000268829">
    <property type="component" value="Unassembled WGS sequence"/>
</dbReference>
<evidence type="ECO:0000256" key="3">
    <source>
        <dbReference type="ARBA" id="ARBA00022475"/>
    </source>
</evidence>
<gene>
    <name evidence="8" type="ORF">EDM57_03245</name>
</gene>
<dbReference type="InterPro" id="IPR027417">
    <property type="entry name" value="P-loop_NTPase"/>
</dbReference>
<dbReference type="InterPro" id="IPR050086">
    <property type="entry name" value="MetN_ABC_transporter-like"/>
</dbReference>
<dbReference type="GO" id="GO:0005886">
    <property type="term" value="C:plasma membrane"/>
    <property type="evidence" value="ECO:0007669"/>
    <property type="project" value="UniProtKB-SubCell"/>
</dbReference>
<comment type="subcellular location">
    <subcellularLocation>
        <location evidence="1">Cell membrane</location>
        <topology evidence="1">Peripheral membrane protein</topology>
    </subcellularLocation>
</comment>
<dbReference type="InterPro" id="IPR017871">
    <property type="entry name" value="ABC_transporter-like_CS"/>
</dbReference>
<dbReference type="Gene3D" id="3.40.50.300">
    <property type="entry name" value="P-loop containing nucleotide triphosphate hydrolases"/>
    <property type="match status" value="1"/>
</dbReference>
<comment type="caution">
    <text evidence="8">The sequence shown here is derived from an EMBL/GenBank/DDBJ whole genome shotgun (WGS) entry which is preliminary data.</text>
</comment>
<keyword evidence="3" id="KW-1003">Cell membrane</keyword>
<keyword evidence="9" id="KW-1185">Reference proteome</keyword>
<proteinExistence type="predicted"/>
<accession>A0A3M8B9Q2</accession>
<dbReference type="GO" id="GO:0015424">
    <property type="term" value="F:ABC-type amino acid transporter activity"/>
    <property type="evidence" value="ECO:0007669"/>
    <property type="project" value="InterPro"/>
</dbReference>
<dbReference type="InterPro" id="IPR003593">
    <property type="entry name" value="AAA+_ATPase"/>
</dbReference>
<dbReference type="PANTHER" id="PTHR43166">
    <property type="entry name" value="AMINO ACID IMPORT ATP-BINDING PROTEIN"/>
    <property type="match status" value="1"/>
</dbReference>
<organism evidence="8 9">
    <name type="scientific">Brevibacillus gelatini</name>
    <dbReference type="NCBI Taxonomy" id="1655277"/>
    <lineage>
        <taxon>Bacteria</taxon>
        <taxon>Bacillati</taxon>
        <taxon>Bacillota</taxon>
        <taxon>Bacilli</taxon>
        <taxon>Bacillales</taxon>
        <taxon>Paenibacillaceae</taxon>
        <taxon>Brevibacillus</taxon>
    </lineage>
</organism>
<protein>
    <submittedName>
        <fullName evidence="8">Amino acid ABC transporter ATP-binding protein</fullName>
    </submittedName>
</protein>